<evidence type="ECO:0000256" key="2">
    <source>
        <dbReference type="ARBA" id="ARBA00022729"/>
    </source>
</evidence>
<protein>
    <submittedName>
        <fullName evidence="5">Putative multiple sugar transport system substrate-binding protein</fullName>
    </submittedName>
</protein>
<name>A0A7Y9LVM3_9MICC</name>
<evidence type="ECO:0000313" key="5">
    <source>
        <dbReference type="EMBL" id="NYE96445.1"/>
    </source>
</evidence>
<dbReference type="InterPro" id="IPR050555">
    <property type="entry name" value="Bact_Solute-Bind_Prot2"/>
</dbReference>
<comment type="subcellular location">
    <subcellularLocation>
        <location evidence="1">Cell envelope</location>
    </subcellularLocation>
</comment>
<keyword evidence="5" id="KW-0813">Transport</keyword>
<dbReference type="GO" id="GO:0030246">
    <property type="term" value="F:carbohydrate binding"/>
    <property type="evidence" value="ECO:0007669"/>
    <property type="project" value="TreeGrafter"/>
</dbReference>
<dbReference type="CDD" id="cd19994">
    <property type="entry name" value="PBP1_ChvE"/>
    <property type="match status" value="1"/>
</dbReference>
<comment type="caution">
    <text evidence="5">The sequence shown here is derived from an EMBL/GenBank/DDBJ whole genome shotgun (WGS) entry which is preliminary data.</text>
</comment>
<dbReference type="EMBL" id="JACBYQ010000002">
    <property type="protein sequence ID" value="NYE96445.1"/>
    <property type="molecule type" value="Genomic_DNA"/>
</dbReference>
<dbReference type="PANTHER" id="PTHR30036:SF1">
    <property type="entry name" value="D-XYLOSE-BINDING PERIPLASMIC PROTEIN"/>
    <property type="match status" value="1"/>
</dbReference>
<feature type="signal peptide" evidence="3">
    <location>
        <begin position="1"/>
        <end position="21"/>
    </location>
</feature>
<evidence type="ECO:0000256" key="1">
    <source>
        <dbReference type="ARBA" id="ARBA00004196"/>
    </source>
</evidence>
<dbReference type="SUPFAM" id="SSF53822">
    <property type="entry name" value="Periplasmic binding protein-like I"/>
    <property type="match status" value="1"/>
</dbReference>
<dbReference type="InterPro" id="IPR025997">
    <property type="entry name" value="SBP_2_dom"/>
</dbReference>
<gene>
    <name evidence="5" type="ORF">FHU41_002695</name>
</gene>
<accession>A0A7Y9LVM3</accession>
<dbReference type="AlphaFoldDB" id="A0A7Y9LVM3"/>
<dbReference type="PROSITE" id="PS51257">
    <property type="entry name" value="PROKAR_LIPOPROTEIN"/>
    <property type="match status" value="1"/>
</dbReference>
<dbReference type="RefSeq" id="WP_179390100.1">
    <property type="nucleotide sequence ID" value="NZ_JACBYQ010000002.1"/>
</dbReference>
<evidence type="ECO:0000259" key="4">
    <source>
        <dbReference type="Pfam" id="PF13407"/>
    </source>
</evidence>
<feature type="domain" description="Periplasmic binding protein" evidence="4">
    <location>
        <begin position="48"/>
        <end position="319"/>
    </location>
</feature>
<keyword evidence="5" id="KW-0762">Sugar transport</keyword>
<dbReference type="Pfam" id="PF13407">
    <property type="entry name" value="Peripla_BP_4"/>
    <property type="match status" value="1"/>
</dbReference>
<keyword evidence="2 3" id="KW-0732">Signal</keyword>
<dbReference type="GO" id="GO:0030288">
    <property type="term" value="C:outer membrane-bounded periplasmic space"/>
    <property type="evidence" value="ECO:0007669"/>
    <property type="project" value="TreeGrafter"/>
</dbReference>
<feature type="chain" id="PRO_5030520495" evidence="3">
    <location>
        <begin position="22"/>
        <end position="364"/>
    </location>
</feature>
<evidence type="ECO:0000313" key="6">
    <source>
        <dbReference type="Proteomes" id="UP000521748"/>
    </source>
</evidence>
<dbReference type="PANTHER" id="PTHR30036">
    <property type="entry name" value="D-XYLOSE-BINDING PERIPLASMIC PROTEIN"/>
    <property type="match status" value="1"/>
</dbReference>
<dbReference type="Proteomes" id="UP000521748">
    <property type="component" value="Unassembled WGS sequence"/>
</dbReference>
<dbReference type="Gene3D" id="3.40.50.2300">
    <property type="match status" value="2"/>
</dbReference>
<organism evidence="5 6">
    <name type="scientific">Psychromicrobium silvestre</name>
    <dbReference type="NCBI Taxonomy" id="1645614"/>
    <lineage>
        <taxon>Bacteria</taxon>
        <taxon>Bacillati</taxon>
        <taxon>Actinomycetota</taxon>
        <taxon>Actinomycetes</taxon>
        <taxon>Micrococcales</taxon>
        <taxon>Micrococcaceae</taxon>
        <taxon>Psychromicrobium</taxon>
    </lineage>
</organism>
<proteinExistence type="predicted"/>
<evidence type="ECO:0000256" key="3">
    <source>
        <dbReference type="SAM" id="SignalP"/>
    </source>
</evidence>
<dbReference type="InterPro" id="IPR028082">
    <property type="entry name" value="Peripla_BP_I"/>
</dbReference>
<reference evidence="5 6" key="1">
    <citation type="submission" date="2020-07" db="EMBL/GenBank/DDBJ databases">
        <title>Sequencing the genomes of 1000 actinobacteria strains.</title>
        <authorList>
            <person name="Klenk H.-P."/>
        </authorList>
    </citation>
    <scope>NUCLEOTIDE SEQUENCE [LARGE SCALE GENOMIC DNA]</scope>
    <source>
        <strain evidence="5 6">DSM 102047</strain>
    </source>
</reference>
<keyword evidence="6" id="KW-1185">Reference proteome</keyword>
<sequence>MVKFTKTLTSVAAIAAISALALTGCGRSDSGSGSSSSGAAGFDKSSLIGVALPQKTSENWVQAEGLFNDGLKNAGFKGEVQFANGGVTEQQNQISSMITNGAKVIIVGAVDGGQLGTQVKQAKDAGATIIAYDRDLTKTSDVDYYVAYNNFKVGELQGQALLAGMKAKKPNGPYNIEVFAGSNDDANSKPFFDGAMSVLKPKIDDGTVKIVSGQSTQNAAATAGWLAENARKRMDTLLAGSYSTATLDGVLSPNDTLARAIIGSVKAAGKPIPVITGQDSEVDSVKSIMAGEQYSTINKDTSNLVTAAIQMVKDLQEGKTPTTNEKDNNGSKEVPTQYLEPVIVTKANAAEAYKNNPTLEALTK</sequence>